<keyword evidence="5" id="KW-1185">Reference proteome</keyword>
<evidence type="ECO:0000256" key="1">
    <source>
        <dbReference type="ARBA" id="ARBA00022729"/>
    </source>
</evidence>
<protein>
    <recommendedName>
        <fullName evidence="3">Outer membrane protein beta-barrel domain-containing protein</fullName>
    </recommendedName>
</protein>
<feature type="domain" description="Outer membrane protein beta-barrel" evidence="3">
    <location>
        <begin position="9"/>
        <end position="195"/>
    </location>
</feature>
<dbReference type="Proteomes" id="UP000445000">
    <property type="component" value="Unassembled WGS sequence"/>
</dbReference>
<feature type="chain" id="PRO_5033066945" description="Outer membrane protein beta-barrel domain-containing protein" evidence="2">
    <location>
        <begin position="21"/>
        <end position="195"/>
    </location>
</feature>
<dbReference type="InterPro" id="IPR011250">
    <property type="entry name" value="OMP/PagP_B-barrel"/>
</dbReference>
<evidence type="ECO:0000313" key="5">
    <source>
        <dbReference type="Proteomes" id="UP000445000"/>
    </source>
</evidence>
<dbReference type="InterPro" id="IPR027385">
    <property type="entry name" value="Beta-barrel_OMP"/>
</dbReference>
<name>A0A829YCI5_9GAMM</name>
<reference evidence="5" key="1">
    <citation type="submission" date="2020-01" db="EMBL/GenBank/DDBJ databases">
        <title>'Steroidobacter agaridevorans' sp. nov., agar-degrading bacteria isolated from rhizosphere soils.</title>
        <authorList>
            <person name="Ikenaga M."/>
            <person name="Kataoka M."/>
            <person name="Murouchi A."/>
            <person name="Katsuragi S."/>
            <person name="Sakai M."/>
        </authorList>
    </citation>
    <scope>NUCLEOTIDE SEQUENCE [LARGE SCALE GENOMIC DNA]</scope>
    <source>
        <strain evidence="5">YU21-B</strain>
    </source>
</reference>
<keyword evidence="1 2" id="KW-0732">Signal</keyword>
<evidence type="ECO:0000313" key="4">
    <source>
        <dbReference type="EMBL" id="GFE80990.1"/>
    </source>
</evidence>
<evidence type="ECO:0000259" key="3">
    <source>
        <dbReference type="Pfam" id="PF13505"/>
    </source>
</evidence>
<dbReference type="SUPFAM" id="SSF56925">
    <property type="entry name" value="OMPA-like"/>
    <property type="match status" value="1"/>
</dbReference>
<sequence>MNRLIIAATLFALGSGAAYAQSPDNDEGLYLGGGVGQFNIEIDGLDGVDEALSSLDDNDTAWQAFVGWRLNPYISLQAAYIDFGGPEDEFDTSTGDHGRFRAELSGFAPAIIGTLPLGPVELSAKLGYYFYDLELTGDIDEFDFDSDDSGEDVMYGVGVGMTFFERLHAKLEYEKIDLEDVDDANAFWLTGQWRF</sequence>
<evidence type="ECO:0000256" key="2">
    <source>
        <dbReference type="SAM" id="SignalP"/>
    </source>
</evidence>
<gene>
    <name evidence="4" type="ORF">GCM10011487_29900</name>
</gene>
<dbReference type="AlphaFoldDB" id="A0A829YCI5"/>
<proteinExistence type="predicted"/>
<comment type="caution">
    <text evidence="4">The sequence shown here is derived from an EMBL/GenBank/DDBJ whole genome shotgun (WGS) entry which is preliminary data.</text>
</comment>
<feature type="signal peptide" evidence="2">
    <location>
        <begin position="1"/>
        <end position="20"/>
    </location>
</feature>
<dbReference type="Gene3D" id="2.40.160.20">
    <property type="match status" value="1"/>
</dbReference>
<accession>A0A829YCI5</accession>
<organism evidence="4 5">
    <name type="scientific">Steroidobacter agaridevorans</name>
    <dbReference type="NCBI Taxonomy" id="2695856"/>
    <lineage>
        <taxon>Bacteria</taxon>
        <taxon>Pseudomonadati</taxon>
        <taxon>Pseudomonadota</taxon>
        <taxon>Gammaproteobacteria</taxon>
        <taxon>Steroidobacterales</taxon>
        <taxon>Steroidobacteraceae</taxon>
        <taxon>Steroidobacter</taxon>
    </lineage>
</organism>
<dbReference type="RefSeq" id="WP_161812696.1">
    <property type="nucleotide sequence ID" value="NZ_BLJN01000003.1"/>
</dbReference>
<dbReference type="Pfam" id="PF13505">
    <property type="entry name" value="OMP_b-brl"/>
    <property type="match status" value="1"/>
</dbReference>
<dbReference type="EMBL" id="BLJN01000003">
    <property type="protein sequence ID" value="GFE80990.1"/>
    <property type="molecule type" value="Genomic_DNA"/>
</dbReference>